<dbReference type="AlphaFoldDB" id="I3SVW7"/>
<name>I3SVW7_MEDTR</name>
<proteinExistence type="evidence at transcript level"/>
<reference evidence="1" key="1">
    <citation type="submission" date="2012-05" db="EMBL/GenBank/DDBJ databases">
        <authorList>
            <person name="Krishnakumar V."/>
            <person name="Cheung F."/>
            <person name="Xiao Y."/>
            <person name="Chan A."/>
            <person name="Moskal W.A."/>
            <person name="Town C.D."/>
        </authorList>
    </citation>
    <scope>NUCLEOTIDE SEQUENCE</scope>
</reference>
<sequence length="155" mass="17428">MHFMVIVSNSFTLSCLEQRNLGGHQPAKQKPKPPLISKWEDKLSLPIQTPCVPMIIFSGGNVFYKQPLFECCLCMLVEPGFVPPSYTVYLIPLLLGLFFRSIPPCHAHSSCWRINHSFNEVGNLLIIILVPISGSKRISICLRNIFQGANNRFIG</sequence>
<dbReference type="EMBL" id="BT144615">
    <property type="protein sequence ID" value="AFK44409.1"/>
    <property type="molecule type" value="mRNA"/>
</dbReference>
<protein>
    <submittedName>
        <fullName evidence="1">Uncharacterized protein</fullName>
    </submittedName>
</protein>
<organism evidence="1">
    <name type="scientific">Medicago truncatula</name>
    <name type="common">Barrel medic</name>
    <name type="synonym">Medicago tribuloides</name>
    <dbReference type="NCBI Taxonomy" id="3880"/>
    <lineage>
        <taxon>Eukaryota</taxon>
        <taxon>Viridiplantae</taxon>
        <taxon>Streptophyta</taxon>
        <taxon>Embryophyta</taxon>
        <taxon>Tracheophyta</taxon>
        <taxon>Spermatophyta</taxon>
        <taxon>Magnoliopsida</taxon>
        <taxon>eudicotyledons</taxon>
        <taxon>Gunneridae</taxon>
        <taxon>Pentapetalae</taxon>
        <taxon>rosids</taxon>
        <taxon>fabids</taxon>
        <taxon>Fabales</taxon>
        <taxon>Fabaceae</taxon>
        <taxon>Papilionoideae</taxon>
        <taxon>50 kb inversion clade</taxon>
        <taxon>NPAAA clade</taxon>
        <taxon>Hologalegina</taxon>
        <taxon>IRL clade</taxon>
        <taxon>Trifolieae</taxon>
        <taxon>Medicago</taxon>
    </lineage>
</organism>
<accession>I3SVW7</accession>
<evidence type="ECO:0000313" key="1">
    <source>
        <dbReference type="EMBL" id="AFK44409.1"/>
    </source>
</evidence>